<evidence type="ECO:0000256" key="14">
    <source>
        <dbReference type="ARBA" id="ARBA00023306"/>
    </source>
</evidence>
<keyword evidence="12" id="KW-0007">Acetylation</keyword>
<dbReference type="InterPro" id="IPR011009">
    <property type="entry name" value="Kinase-like_dom_sf"/>
</dbReference>
<feature type="compositionally biased region" description="Polar residues" evidence="20">
    <location>
        <begin position="378"/>
        <end position="405"/>
    </location>
</feature>
<keyword evidence="13" id="KW-0539">Nucleus</keyword>
<dbReference type="EC" id="2.7.11.24" evidence="19"/>
<evidence type="ECO:0000256" key="10">
    <source>
        <dbReference type="ARBA" id="ARBA00022782"/>
    </source>
</evidence>
<feature type="domain" description="Protein kinase" evidence="21">
    <location>
        <begin position="25"/>
        <end position="319"/>
    </location>
</feature>
<evidence type="ECO:0000256" key="15">
    <source>
        <dbReference type="ARBA" id="ARBA00047592"/>
    </source>
</evidence>
<keyword evidence="5 19" id="KW-0723">Serine/threonine-protein kinase</keyword>
<dbReference type="FunFam" id="3.30.200.20:FF:000242">
    <property type="entry name" value="Mitogen-activated protein kinase"/>
    <property type="match status" value="1"/>
</dbReference>
<dbReference type="PROSITE" id="PS00107">
    <property type="entry name" value="PROTEIN_KINASE_ATP"/>
    <property type="match status" value="1"/>
</dbReference>
<dbReference type="InterPro" id="IPR050117">
    <property type="entry name" value="MAPK"/>
</dbReference>
<feature type="region of interest" description="Disordered" evidence="20">
    <location>
        <begin position="935"/>
        <end position="986"/>
    </location>
</feature>
<dbReference type="PROSITE" id="PS50011">
    <property type="entry name" value="PROTEIN_KINASE_DOM"/>
    <property type="match status" value="1"/>
</dbReference>
<keyword evidence="4" id="KW-0963">Cytoplasm</keyword>
<evidence type="ECO:0000256" key="11">
    <source>
        <dbReference type="ARBA" id="ARBA00022840"/>
    </source>
</evidence>
<dbReference type="PANTHER" id="PTHR24055">
    <property type="entry name" value="MITOGEN-ACTIVATED PROTEIN KINASE"/>
    <property type="match status" value="1"/>
</dbReference>
<evidence type="ECO:0000259" key="21">
    <source>
        <dbReference type="PROSITE" id="PS50011"/>
    </source>
</evidence>
<evidence type="ECO:0000256" key="5">
    <source>
        <dbReference type="ARBA" id="ARBA00022527"/>
    </source>
</evidence>
<dbReference type="AlphaFoldDB" id="A0AAD9R6F9"/>
<dbReference type="Gene3D" id="3.30.200.20">
    <property type="entry name" value="Phosphorylase Kinase, domain 1"/>
    <property type="match status" value="1"/>
</dbReference>
<dbReference type="GO" id="GO:0005524">
    <property type="term" value="F:ATP binding"/>
    <property type="evidence" value="ECO:0007669"/>
    <property type="project" value="UniProtKB-UniRule"/>
</dbReference>
<keyword evidence="14" id="KW-0131">Cell cycle</keyword>
<comment type="catalytic activity">
    <reaction evidence="15 19">
        <text>L-threonyl-[protein] + ATP = O-phospho-L-threonyl-[protein] + ADP + H(+)</text>
        <dbReference type="Rhea" id="RHEA:46608"/>
        <dbReference type="Rhea" id="RHEA-COMP:11060"/>
        <dbReference type="Rhea" id="RHEA-COMP:11605"/>
        <dbReference type="ChEBI" id="CHEBI:15378"/>
        <dbReference type="ChEBI" id="CHEBI:30013"/>
        <dbReference type="ChEBI" id="CHEBI:30616"/>
        <dbReference type="ChEBI" id="CHEBI:61977"/>
        <dbReference type="ChEBI" id="CHEBI:456216"/>
        <dbReference type="EC" id="2.7.11.24"/>
    </reaction>
</comment>
<feature type="compositionally biased region" description="Low complexity" evidence="20">
    <location>
        <begin position="940"/>
        <end position="959"/>
    </location>
</feature>
<dbReference type="InterPro" id="IPR017441">
    <property type="entry name" value="Protein_kinase_ATP_BS"/>
</dbReference>
<evidence type="ECO:0000256" key="16">
    <source>
        <dbReference type="ARBA" id="ARBA00048312"/>
    </source>
</evidence>
<organism evidence="22 23">
    <name type="scientific">Acropora cervicornis</name>
    <name type="common">Staghorn coral</name>
    <dbReference type="NCBI Taxonomy" id="6130"/>
    <lineage>
        <taxon>Eukaryota</taxon>
        <taxon>Metazoa</taxon>
        <taxon>Cnidaria</taxon>
        <taxon>Anthozoa</taxon>
        <taxon>Hexacorallia</taxon>
        <taxon>Scleractinia</taxon>
        <taxon>Astrocoeniina</taxon>
        <taxon>Acroporidae</taxon>
        <taxon>Acropora</taxon>
    </lineage>
</organism>
<feature type="binding site" evidence="18">
    <location>
        <position position="55"/>
    </location>
    <ligand>
        <name>ATP</name>
        <dbReference type="ChEBI" id="CHEBI:30616"/>
    </ligand>
</feature>
<dbReference type="FunFam" id="1.10.510.10:FF:000013">
    <property type="entry name" value="Mitogen-activated protein kinase"/>
    <property type="match status" value="1"/>
</dbReference>
<dbReference type="Pfam" id="PF00069">
    <property type="entry name" value="Pkinase"/>
    <property type="match status" value="1"/>
</dbReference>
<dbReference type="PROSITE" id="PS00108">
    <property type="entry name" value="PROTEIN_KINASE_ST"/>
    <property type="match status" value="1"/>
</dbReference>
<comment type="similarity">
    <text evidence="19">Belongs to the protein kinase superfamily. Ser/Thr protein kinase family. MAP kinase subfamily.</text>
</comment>
<evidence type="ECO:0000256" key="9">
    <source>
        <dbReference type="ARBA" id="ARBA00022777"/>
    </source>
</evidence>
<dbReference type="InterPro" id="IPR003527">
    <property type="entry name" value="MAP_kinase_CS"/>
</dbReference>
<feature type="compositionally biased region" description="Basic residues" evidence="20">
    <location>
        <begin position="418"/>
        <end position="436"/>
    </location>
</feature>
<evidence type="ECO:0000256" key="17">
    <source>
        <dbReference type="ARBA" id="ARBA00058403"/>
    </source>
</evidence>
<evidence type="ECO:0000256" key="1">
    <source>
        <dbReference type="ARBA" id="ARBA00001946"/>
    </source>
</evidence>
<accession>A0AAD9R6F9</accession>
<comment type="subcellular location">
    <subcellularLocation>
        <location evidence="3">Cytoplasm</location>
    </subcellularLocation>
    <subcellularLocation>
        <location evidence="2">Nucleus</location>
        <location evidence="2">PML body</location>
    </subcellularLocation>
</comment>
<feature type="region of interest" description="Disordered" evidence="20">
    <location>
        <begin position="378"/>
        <end position="456"/>
    </location>
</feature>
<dbReference type="GO" id="GO:0004707">
    <property type="term" value="F:MAP kinase activity"/>
    <property type="evidence" value="ECO:0007669"/>
    <property type="project" value="UniProtKB-EC"/>
</dbReference>
<evidence type="ECO:0000256" key="4">
    <source>
        <dbReference type="ARBA" id="ARBA00022490"/>
    </source>
</evidence>
<comment type="cofactor">
    <cofactor evidence="1 19">
        <name>Mg(2+)</name>
        <dbReference type="ChEBI" id="CHEBI:18420"/>
    </cofactor>
</comment>
<comment type="caution">
    <text evidence="22">The sequence shown here is derived from an EMBL/GenBank/DDBJ whole genome shotgun (WGS) entry which is preliminary data.</text>
</comment>
<evidence type="ECO:0000256" key="3">
    <source>
        <dbReference type="ARBA" id="ARBA00004496"/>
    </source>
</evidence>
<reference evidence="22" key="1">
    <citation type="journal article" date="2023" name="G3 (Bethesda)">
        <title>Whole genome assembly and annotation of the endangered Caribbean coral Acropora cervicornis.</title>
        <authorList>
            <person name="Selwyn J.D."/>
            <person name="Vollmer S.V."/>
        </authorList>
    </citation>
    <scope>NUCLEOTIDE SEQUENCE</scope>
    <source>
        <strain evidence="22">K2</strain>
    </source>
</reference>
<keyword evidence="10" id="KW-0221">Differentiation</keyword>
<dbReference type="InterPro" id="IPR008271">
    <property type="entry name" value="Ser/Thr_kinase_AS"/>
</dbReference>
<keyword evidence="6" id="KW-0597">Phosphoprotein</keyword>
<evidence type="ECO:0000256" key="12">
    <source>
        <dbReference type="ARBA" id="ARBA00022990"/>
    </source>
</evidence>
<feature type="compositionally biased region" description="Polar residues" evidence="20">
    <location>
        <begin position="444"/>
        <end position="453"/>
    </location>
</feature>
<feature type="region of interest" description="Disordered" evidence="20">
    <location>
        <begin position="693"/>
        <end position="742"/>
    </location>
</feature>
<evidence type="ECO:0000256" key="6">
    <source>
        <dbReference type="ARBA" id="ARBA00022553"/>
    </source>
</evidence>
<keyword evidence="9 19" id="KW-0418">Kinase</keyword>
<comment type="function">
    <text evidence="17">Plays a role in various cellular processes such as proliferation, differentiation and cell survival. The upstream activator of MAPK7 is the MAPK kinase MAP2K5. Upon activation, it translocates to the nucleus and phosphorylates various downstream targets including MEF2C. EGF activates MAPK7 through a Ras-independent and MAP2K5-dependent pathway. As part of the MAPK/ERK signaling pathway, acts as a negative regulator of apoptosis in cardiomyocytes via interaction with STUB1/CHIP and promotion of STUB1-mediated ubiquitination and degradation of ICER-type isoforms of CREM. May have a role in muscle cell differentiation. May be important for endothelial function and maintenance of blood vessel integrity. MAP2K5 and MAPK7 interact specifically with one another and not with MEK1/ERK1 or MEK2/ERK2 pathways. Phosphorylates SGK1 at Ser-78 and this is required for growth factor-induced cell cycle progression. Involved in the regulation of p53/TP53 by disrupting the PML-MDM2 interaction.</text>
</comment>
<evidence type="ECO:0000256" key="20">
    <source>
        <dbReference type="SAM" id="MobiDB-lite"/>
    </source>
</evidence>
<dbReference type="PROSITE" id="PS01351">
    <property type="entry name" value="MAPK"/>
    <property type="match status" value="1"/>
</dbReference>
<gene>
    <name evidence="22" type="ORF">P5673_000034</name>
</gene>
<sequence length="1115" mass="123453">MATGKRTYKIKDKNFEVKFELDTRYKLLENIGNGAYGVVCSAIDTKNNSKVAIKKIPRAFDVVTTAKRTYRELKILKHFKHDNIISIKNILKPPADLGQFNDVYVVLDLMETDLHHIIHSQQQLTDEHVRYFLYQILRGLKYIHSANVLHRDLKPSNLLVNQDCELKIGDFGMARGLSSSPSEQKRVMTEYVATRWYRAPELMLSLNEYSEAIDMWSVGCIFAEMLGRKHLFPGTNYLNQLQLILSVVGTPSEQFIERMGAERVKTYLRRLPKKEPVPLDKLYPNNDLHPDALDLLGRMLIMDPRERISVVDALGHEYLEKYHDIDDEPVCFPPFEFDFEDIPFTKDDLKARILEEIEQFHKEKLLLLSPVSMPMKELQSSKVSSTRVISNSEMENTRRGVSSLTLVDVRQKMEQNLKRKKEKPKNNNCKRSKVARRPSENKQTEQNNSSGLSESDRQMLERWENMRKQTKPFIHPIRKYMKELSDLKDEALNEETNVSITASPTFLPAGSKIQQQFQFTHFVPQNQKGDVIGLKAIKMPSQGVPVTQTLHTGSAISQTIAGKIVLLAPNQLPSLPHSALTKLSVPLATAQMVTSVEPSMSQTPLQQNIQTSITRTDPSQRFVNSTNNSLGKSVGLQHISAIQTDVRNVTNNIASDNSDWRTCTSVATMPTIRSSVTAAPSVLISTNSSTSSMLTVERQCTSSQQTSISHPNSSTVSSNRPVTNMISSSSSNLHPSQQTMEGNVISRDDLSKESSTLSFGDIQATSASNPKNILSSWLSSSSTLASISTPSTNSSIQATGSMSHNMSTTTVGLQTLLNSTEGMLNHASLNSTQPPATNVPTTAVSSRNLSLVSAANADTTSSHINSSMPLANSMTSTAPLDTSLDFNVFTDHTTEPSLASPGSLQSILQSMLSQADTQLLWNTLLNSPMVTSPIFKQADSSNSTATTTSTSTDSQPKTSSVERRSEQFAFQPTHKSVHPSDSMESRPDIISECVQDAFSELNVQGVSESDRLTEEVIFSSLLSSKAKGSGYGVGININELLDDAGILPDNFNLPSPYKDHGIMLPGSLPNSPSLSASLLSDWLDGKDMLPTDMDEIQKELESNSVLALFQEMDNY</sequence>
<evidence type="ECO:0000256" key="18">
    <source>
        <dbReference type="PROSITE-ProRule" id="PRU10141"/>
    </source>
</evidence>
<reference evidence="22" key="2">
    <citation type="journal article" date="2023" name="Science">
        <title>Genomic signatures of disease resistance in endangered staghorn corals.</title>
        <authorList>
            <person name="Vollmer S.V."/>
            <person name="Selwyn J.D."/>
            <person name="Despard B.A."/>
            <person name="Roesel C.L."/>
        </authorList>
    </citation>
    <scope>NUCLEOTIDE SEQUENCE</scope>
    <source>
        <strain evidence="22">K2</strain>
    </source>
</reference>
<proteinExistence type="inferred from homology"/>
<keyword evidence="19" id="KW-0460">Magnesium</keyword>
<dbReference type="Proteomes" id="UP001249851">
    <property type="component" value="Unassembled WGS sequence"/>
</dbReference>
<evidence type="ECO:0000313" key="23">
    <source>
        <dbReference type="Proteomes" id="UP001249851"/>
    </source>
</evidence>
<dbReference type="GO" id="GO:0030154">
    <property type="term" value="P:cell differentiation"/>
    <property type="evidence" value="ECO:0007669"/>
    <property type="project" value="UniProtKB-KW"/>
</dbReference>
<evidence type="ECO:0000256" key="2">
    <source>
        <dbReference type="ARBA" id="ARBA00004322"/>
    </source>
</evidence>
<comment type="activity regulation">
    <text evidence="19">Activated by threonine and tyrosine phosphorylation.</text>
</comment>
<keyword evidence="23" id="KW-1185">Reference proteome</keyword>
<keyword evidence="11 18" id="KW-0067">ATP-binding</keyword>
<evidence type="ECO:0000256" key="19">
    <source>
        <dbReference type="RuleBase" id="RU361165"/>
    </source>
</evidence>
<evidence type="ECO:0000256" key="13">
    <source>
        <dbReference type="ARBA" id="ARBA00023242"/>
    </source>
</evidence>
<dbReference type="EMBL" id="JARQWQ010000001">
    <property type="protein sequence ID" value="KAK2573926.1"/>
    <property type="molecule type" value="Genomic_DNA"/>
</dbReference>
<protein>
    <recommendedName>
        <fullName evidence="19">Mitogen-activated protein kinase</fullName>
        <ecNumber evidence="19">2.7.11.24</ecNumber>
    </recommendedName>
</protein>
<dbReference type="GO" id="GO:0005737">
    <property type="term" value="C:cytoplasm"/>
    <property type="evidence" value="ECO:0007669"/>
    <property type="project" value="UniProtKB-SubCell"/>
</dbReference>
<feature type="compositionally biased region" description="Polar residues" evidence="20">
    <location>
        <begin position="698"/>
        <end position="741"/>
    </location>
</feature>
<dbReference type="SUPFAM" id="SSF56112">
    <property type="entry name" value="Protein kinase-like (PK-like)"/>
    <property type="match status" value="1"/>
</dbReference>
<dbReference type="CDD" id="cd07855">
    <property type="entry name" value="STKc_ERK5"/>
    <property type="match status" value="1"/>
</dbReference>
<evidence type="ECO:0000313" key="22">
    <source>
        <dbReference type="EMBL" id="KAK2573926.1"/>
    </source>
</evidence>
<keyword evidence="8 18" id="KW-0547">Nucleotide-binding</keyword>
<evidence type="ECO:0000256" key="8">
    <source>
        <dbReference type="ARBA" id="ARBA00022741"/>
    </source>
</evidence>
<comment type="catalytic activity">
    <reaction evidence="16">
        <text>L-seryl-[protein] + ATP = O-phospho-L-seryl-[protein] + ADP + H(+)</text>
        <dbReference type="Rhea" id="RHEA:17989"/>
        <dbReference type="Rhea" id="RHEA-COMP:9863"/>
        <dbReference type="Rhea" id="RHEA-COMP:11604"/>
        <dbReference type="ChEBI" id="CHEBI:15378"/>
        <dbReference type="ChEBI" id="CHEBI:29999"/>
        <dbReference type="ChEBI" id="CHEBI:30616"/>
        <dbReference type="ChEBI" id="CHEBI:83421"/>
        <dbReference type="ChEBI" id="CHEBI:456216"/>
        <dbReference type="EC" id="2.7.11.24"/>
    </reaction>
</comment>
<evidence type="ECO:0000256" key="7">
    <source>
        <dbReference type="ARBA" id="ARBA00022679"/>
    </source>
</evidence>
<dbReference type="GO" id="GO:0016605">
    <property type="term" value="C:PML body"/>
    <property type="evidence" value="ECO:0007669"/>
    <property type="project" value="UniProtKB-SubCell"/>
</dbReference>
<dbReference type="SMART" id="SM00220">
    <property type="entry name" value="S_TKc"/>
    <property type="match status" value="1"/>
</dbReference>
<dbReference type="InterPro" id="IPR000719">
    <property type="entry name" value="Prot_kinase_dom"/>
</dbReference>
<dbReference type="Gene3D" id="1.10.510.10">
    <property type="entry name" value="Transferase(Phosphotransferase) domain 1"/>
    <property type="match status" value="1"/>
</dbReference>
<name>A0AAD9R6F9_ACRCE</name>
<keyword evidence="7 19" id="KW-0808">Transferase</keyword>